<evidence type="ECO:0000313" key="2">
    <source>
        <dbReference type="EMBL" id="CRL27074.1"/>
    </source>
</evidence>
<sequence length="437" mass="48883">MPPSKVLRNLHQRDPKSQSSTASHQHKAPGASHSTNIFPVPKSDPICQKWPMILRTIVRRMNHAGIRELLDNNYLSGVAVDFVRGDFVRGVSGLDSKELDRRAIQLPSMLGQSLALNDASGSGTLGGFLELKMPGEAEYRTMALTCFHCVNPRETRLDRALVKRLRVWRQEGITPDEDMRMELQVQHPSRTAVKEKIKSLKDSIRAIEENEEYVQLSELEGDIECTCGRRAAKTFSRMTSTLCELKEFLQEIEAFKQADRGYFGPVYAGSGFRQTTGKLPSNLDWALIEIPYDRVGENITPDGHYLKDFPIPEDLDGTPLFIHGQRSGYCRGKKDTLDTAVLSHEIEDGAITTRTTYEHPIRPQGSAQFSQAGDSGSFVFTQPHVVVGMLFAGGKNHAMFFFTPIGEIFEDIKNITKATDVRLKVNRPELNSICGCI</sequence>
<dbReference type="Proteomes" id="UP000053732">
    <property type="component" value="Unassembled WGS sequence"/>
</dbReference>
<name>A0A0G4PL29_PENC3</name>
<accession>A0A0G4PL29</accession>
<dbReference type="STRING" id="1429867.A0A0G4PL29"/>
<proteinExistence type="predicted"/>
<protein>
    <submittedName>
        <fullName evidence="2">Serine/cysteine peptidase, trypsin-like</fullName>
    </submittedName>
</protein>
<organism evidence="2 3">
    <name type="scientific">Penicillium camemberti (strain FM 013)</name>
    <dbReference type="NCBI Taxonomy" id="1429867"/>
    <lineage>
        <taxon>Eukaryota</taxon>
        <taxon>Fungi</taxon>
        <taxon>Dikarya</taxon>
        <taxon>Ascomycota</taxon>
        <taxon>Pezizomycotina</taxon>
        <taxon>Eurotiomycetes</taxon>
        <taxon>Eurotiomycetidae</taxon>
        <taxon>Eurotiales</taxon>
        <taxon>Aspergillaceae</taxon>
        <taxon>Penicillium</taxon>
    </lineage>
</organism>
<evidence type="ECO:0000256" key="1">
    <source>
        <dbReference type="SAM" id="MobiDB-lite"/>
    </source>
</evidence>
<feature type="region of interest" description="Disordered" evidence="1">
    <location>
        <begin position="1"/>
        <end position="40"/>
    </location>
</feature>
<dbReference type="SUPFAM" id="SSF50494">
    <property type="entry name" value="Trypsin-like serine proteases"/>
    <property type="match status" value="1"/>
</dbReference>
<dbReference type="EMBL" id="HG793153">
    <property type="protein sequence ID" value="CRL27074.1"/>
    <property type="molecule type" value="Genomic_DNA"/>
</dbReference>
<dbReference type="InterPro" id="IPR009003">
    <property type="entry name" value="Peptidase_S1_PA"/>
</dbReference>
<gene>
    <name evidence="2" type="ORF">PCAMFM013_S020g000233</name>
</gene>
<dbReference type="AlphaFoldDB" id="A0A0G4PL29"/>
<keyword evidence="3" id="KW-1185">Reference proteome</keyword>
<evidence type="ECO:0000313" key="3">
    <source>
        <dbReference type="Proteomes" id="UP000053732"/>
    </source>
</evidence>
<reference evidence="2 3" key="1">
    <citation type="journal article" date="2014" name="Nat. Commun.">
        <title>Multiple recent horizontal transfers of a large genomic region in cheese making fungi.</title>
        <authorList>
            <person name="Cheeseman K."/>
            <person name="Ropars J."/>
            <person name="Renault P."/>
            <person name="Dupont J."/>
            <person name="Gouzy J."/>
            <person name="Branca A."/>
            <person name="Abraham A.L."/>
            <person name="Ceppi M."/>
            <person name="Conseiller E."/>
            <person name="Debuchy R."/>
            <person name="Malagnac F."/>
            <person name="Goarin A."/>
            <person name="Silar P."/>
            <person name="Lacoste S."/>
            <person name="Sallet E."/>
            <person name="Bensimon A."/>
            <person name="Giraud T."/>
            <person name="Brygoo Y."/>
        </authorList>
    </citation>
    <scope>NUCLEOTIDE SEQUENCE [LARGE SCALE GENOMIC DNA]</scope>
    <source>
        <strain evidence="3">FM 013</strain>
    </source>
</reference>